<accession>A0AAF3EKZ7</accession>
<protein>
    <recommendedName>
        <fullName evidence="2">Acyltransferase 3 domain-containing protein</fullName>
    </recommendedName>
</protein>
<evidence type="ECO:0000313" key="4">
    <source>
        <dbReference type="WBParaSite" id="MBELARI_LOCUS14639"/>
    </source>
</evidence>
<reference evidence="4" key="1">
    <citation type="submission" date="2024-02" db="UniProtKB">
        <authorList>
            <consortium name="WormBaseParasite"/>
        </authorList>
    </citation>
    <scope>IDENTIFICATION</scope>
</reference>
<keyword evidence="3" id="KW-1185">Reference proteome</keyword>
<feature type="transmembrane region" description="Helical" evidence="1">
    <location>
        <begin position="44"/>
        <end position="61"/>
    </location>
</feature>
<dbReference type="GO" id="GO:0000271">
    <property type="term" value="P:polysaccharide biosynthetic process"/>
    <property type="evidence" value="ECO:0007669"/>
    <property type="project" value="TreeGrafter"/>
</dbReference>
<dbReference type="GO" id="GO:0016020">
    <property type="term" value="C:membrane"/>
    <property type="evidence" value="ECO:0007669"/>
    <property type="project" value="TreeGrafter"/>
</dbReference>
<sequence length="135" mass="15363">MKSSNNYQLLGEQNEINETIVQSLSEKESCLGTTTVKKEFRDDVALLRALAILAVLGYHFWPKIFTLGFIGVDVFFVISGFLMMQMLEISSSNRPDRGTEDLPLLHSWSLGVEMQFYLIAPFLFYISKIESNISK</sequence>
<keyword evidence="1" id="KW-0472">Membrane</keyword>
<organism evidence="3 4">
    <name type="scientific">Mesorhabditis belari</name>
    <dbReference type="NCBI Taxonomy" id="2138241"/>
    <lineage>
        <taxon>Eukaryota</taxon>
        <taxon>Metazoa</taxon>
        <taxon>Ecdysozoa</taxon>
        <taxon>Nematoda</taxon>
        <taxon>Chromadorea</taxon>
        <taxon>Rhabditida</taxon>
        <taxon>Rhabditina</taxon>
        <taxon>Rhabditomorpha</taxon>
        <taxon>Rhabditoidea</taxon>
        <taxon>Rhabditidae</taxon>
        <taxon>Mesorhabditinae</taxon>
        <taxon>Mesorhabditis</taxon>
    </lineage>
</organism>
<keyword evidence="1" id="KW-1133">Transmembrane helix</keyword>
<name>A0AAF3EKZ7_9BILA</name>
<evidence type="ECO:0000313" key="3">
    <source>
        <dbReference type="Proteomes" id="UP000887575"/>
    </source>
</evidence>
<dbReference type="GO" id="GO:0016747">
    <property type="term" value="F:acyltransferase activity, transferring groups other than amino-acyl groups"/>
    <property type="evidence" value="ECO:0007669"/>
    <property type="project" value="InterPro"/>
</dbReference>
<feature type="domain" description="Acyltransferase 3" evidence="2">
    <location>
        <begin position="45"/>
        <end position="91"/>
    </location>
</feature>
<dbReference type="PANTHER" id="PTHR23028:SF53">
    <property type="entry name" value="ACYL_TRANSF_3 DOMAIN-CONTAINING PROTEIN"/>
    <property type="match status" value="1"/>
</dbReference>
<dbReference type="PANTHER" id="PTHR23028">
    <property type="entry name" value="ACETYLTRANSFERASE"/>
    <property type="match status" value="1"/>
</dbReference>
<dbReference type="AlphaFoldDB" id="A0AAF3EKZ7"/>
<dbReference type="Pfam" id="PF01757">
    <property type="entry name" value="Acyl_transf_3"/>
    <property type="match status" value="1"/>
</dbReference>
<feature type="transmembrane region" description="Helical" evidence="1">
    <location>
        <begin position="68"/>
        <end position="87"/>
    </location>
</feature>
<evidence type="ECO:0000259" key="2">
    <source>
        <dbReference type="Pfam" id="PF01757"/>
    </source>
</evidence>
<dbReference type="Proteomes" id="UP000887575">
    <property type="component" value="Unassembled WGS sequence"/>
</dbReference>
<dbReference type="InterPro" id="IPR050879">
    <property type="entry name" value="Acyltransferase_3"/>
</dbReference>
<feature type="transmembrane region" description="Helical" evidence="1">
    <location>
        <begin position="107"/>
        <end position="126"/>
    </location>
</feature>
<dbReference type="InterPro" id="IPR002656">
    <property type="entry name" value="Acyl_transf_3_dom"/>
</dbReference>
<dbReference type="WBParaSite" id="MBELARI_LOCUS14639">
    <property type="protein sequence ID" value="MBELARI_LOCUS14639"/>
    <property type="gene ID" value="MBELARI_LOCUS14639"/>
</dbReference>
<evidence type="ECO:0000256" key="1">
    <source>
        <dbReference type="SAM" id="Phobius"/>
    </source>
</evidence>
<proteinExistence type="predicted"/>
<keyword evidence="1" id="KW-0812">Transmembrane</keyword>